<geneLocation type="plasmid" evidence="2 3">
    <name>unnamed1</name>
</geneLocation>
<reference evidence="1" key="1">
    <citation type="journal article" date="2016" name="Biosci. Biotechnol. Biochem.">
        <title>Bioconversion of AHX to AOH by resting cells of Burkholderia contaminans CH-1.</title>
        <authorList>
            <person name="Choi J.H."/>
            <person name="Kikuchi A."/>
            <person name="Pumkaeo P."/>
            <person name="Hirai H."/>
            <person name="Tokuyama S."/>
            <person name="Kawagishi H."/>
        </authorList>
    </citation>
    <scope>NUCLEOTIDE SEQUENCE</scope>
    <source>
        <strain evidence="1">CH-1</strain>
        <plasmid evidence="1">pBC453</plasmid>
    </source>
</reference>
<organism evidence="1">
    <name type="scientific">Burkholderia contaminans</name>
    <dbReference type="NCBI Taxonomy" id="488447"/>
    <lineage>
        <taxon>Bacteria</taxon>
        <taxon>Pseudomonadati</taxon>
        <taxon>Pseudomonadota</taxon>
        <taxon>Betaproteobacteria</taxon>
        <taxon>Burkholderiales</taxon>
        <taxon>Burkholderiaceae</taxon>
        <taxon>Burkholderia</taxon>
        <taxon>Burkholderia cepacia complex</taxon>
    </lineage>
</organism>
<sequence length="521" mass="58343">MKNQRESVVQLPTKIVARRMAEEDAKVLRRAPVSPLDRYQQSIARCADWKIQEMPVMTLPRGLTDFLSLELRDRGNALIEETRQLNNGFVGVFMSEVVALMVADFELHDLRERVLKWTEEAISEVVYRYRRQIQRSPYDAYMHLSDAFLGDIDTRIAHGEDRMYQRVWGSVIDCMAYLMIEACFIKTGYATLKFDDSPAHRASLIGPITKNQGEVHAFSGIQNLFGVEPAAYLKAVVLAPLAKVLRSDRFAESRGDLRARLNTYLGDLLEAWPRLCGSARSWRYIFSIPGTGCSAAFRFIASQGVGTIYVSDSEESLRRGLETNFFRGAFNIGLDGALSVISHPWLTLDRALDESDALSVSVWLLEQVHEKAVEDYLKIRHLPPAGSDSESDLDATTLEPDQIDAGEMATYAAWLDEVRGVEGEGGQPSSESWDANEAAQIAMHALPQIRQSRFFKVLRACGVEVVQGKGSEKKLLRAGAHPFRLGSHYGPNPTIPSFLACQILRRLEISRSEWAAAVNDI</sequence>
<evidence type="ECO:0000313" key="3">
    <source>
        <dbReference type="Proteomes" id="UP001220209"/>
    </source>
</evidence>
<name>A0A286P6N0_9BURK</name>
<reference evidence="1" key="2">
    <citation type="journal article" date="2017" name="Genome Announc.">
        <title>High-Quality Draft Genome Sequence of Burkholderia contaminans CH-1, a Gram-Negative Bacterium That Metabolizes 2-Azahypoxanthine, a Plant Growth-Regulating Compound.</title>
        <authorList>
            <person name="Choi J.-H."/>
            <person name="Sugiura H."/>
            <person name="Moriuchi R."/>
            <person name="Kawagishi H."/>
            <person name="Dohra H."/>
        </authorList>
    </citation>
    <scope>NUCLEOTIDE SEQUENCE</scope>
    <source>
        <strain evidence="1">CH-1</strain>
        <plasmid evidence="1">pBC453</plasmid>
    </source>
</reference>
<dbReference type="OrthoDB" id="9135478at2"/>
<evidence type="ECO:0000313" key="1">
    <source>
        <dbReference type="EMBL" id="BBA45494.1"/>
    </source>
</evidence>
<dbReference type="EMBL" id="CP090643">
    <property type="protein sequence ID" value="WFN23329.1"/>
    <property type="molecule type" value="Genomic_DNA"/>
</dbReference>
<accession>A0A286P6N0</accession>
<evidence type="ECO:0000313" key="2">
    <source>
        <dbReference type="EMBL" id="WFN23329.1"/>
    </source>
</evidence>
<dbReference type="EMBL" id="AP018360">
    <property type="protein sequence ID" value="BBA45494.1"/>
    <property type="molecule type" value="Genomic_DNA"/>
</dbReference>
<gene>
    <name evidence="1" type="ORF">BCCH1_80050</name>
    <name evidence="2" type="ORF">LXE91_40045</name>
</gene>
<dbReference type="Proteomes" id="UP001220209">
    <property type="component" value="Plasmid unnamed1"/>
</dbReference>
<proteinExistence type="predicted"/>
<keyword evidence="1" id="KW-0614">Plasmid</keyword>
<dbReference type="RefSeq" id="WP_046543796.1">
    <property type="nucleotide sequence ID" value="NZ_AP018360.1"/>
</dbReference>
<geneLocation type="plasmid" evidence="1">
    <name>pBC453</name>
</geneLocation>
<dbReference type="AlphaFoldDB" id="A0A286P6N0"/>
<protein>
    <submittedName>
        <fullName evidence="1">Uncharacterized protein</fullName>
    </submittedName>
</protein>
<reference evidence="2 3" key="3">
    <citation type="submission" date="2021-12" db="EMBL/GenBank/DDBJ databases">
        <title>Genomic and phenotypic characterization of three Burkholderia contaminans isolates recovered from different sources.</title>
        <authorList>
            <person name="Lopez De Volder A."/>
            <person name="Fan Y."/>
            <person name="Nunvar J."/>
            <person name="Herrera T."/>
            <person name="Timp W."/>
            <person name="Degrossi J."/>
        </authorList>
    </citation>
    <scope>NUCLEOTIDE SEQUENCE [LARGE SCALE GENOMIC DNA]</scope>
    <source>
        <strain evidence="2 3">LMG 23361</strain>
        <plasmid evidence="2 3">unnamed1</plasmid>
    </source>
</reference>